<evidence type="ECO:0000256" key="7">
    <source>
        <dbReference type="ARBA" id="ARBA00022833"/>
    </source>
</evidence>
<dbReference type="PROSITE" id="PS50089">
    <property type="entry name" value="ZF_RING_2"/>
    <property type="match status" value="1"/>
</dbReference>
<evidence type="ECO:0000256" key="9">
    <source>
        <dbReference type="SAM" id="MobiDB-lite"/>
    </source>
</evidence>
<dbReference type="GeneID" id="100845910"/>
<dbReference type="Gramene" id="PNT66942">
    <property type="protein sequence ID" value="PNT66942"/>
    <property type="gene ID" value="BRADI_3g18740v3"/>
</dbReference>
<reference evidence="11" key="2">
    <citation type="submission" date="2017-06" db="EMBL/GenBank/DDBJ databases">
        <title>WGS assembly of Brachypodium distachyon.</title>
        <authorList>
            <consortium name="The International Brachypodium Initiative"/>
            <person name="Lucas S."/>
            <person name="Harmon-Smith M."/>
            <person name="Lail K."/>
            <person name="Tice H."/>
            <person name="Grimwood J."/>
            <person name="Bruce D."/>
            <person name="Barry K."/>
            <person name="Shu S."/>
            <person name="Lindquist E."/>
            <person name="Wang M."/>
            <person name="Pitluck S."/>
            <person name="Vogel J.P."/>
            <person name="Garvin D.F."/>
            <person name="Mockler T.C."/>
            <person name="Schmutz J."/>
            <person name="Rokhsar D."/>
            <person name="Bevan M.W."/>
        </authorList>
    </citation>
    <scope>NUCLEOTIDE SEQUENCE</scope>
    <source>
        <strain evidence="11">Bd21</strain>
    </source>
</reference>
<comment type="catalytic activity">
    <reaction evidence="1">
        <text>S-ubiquitinyl-[E2 ubiquitin-conjugating enzyme]-L-cysteine + [acceptor protein]-L-lysine = [E2 ubiquitin-conjugating enzyme]-L-cysteine + N(6)-ubiquitinyl-[acceptor protein]-L-lysine.</text>
        <dbReference type="EC" id="2.3.2.27"/>
    </reaction>
</comment>
<protein>
    <recommendedName>
        <fullName evidence="2">RING-type E3 ubiquitin transferase</fullName>
        <ecNumber evidence="2">2.3.2.27</ecNumber>
    </recommendedName>
</protein>
<dbReference type="InterPro" id="IPR001841">
    <property type="entry name" value="Znf_RING"/>
</dbReference>
<dbReference type="GO" id="GO:0061630">
    <property type="term" value="F:ubiquitin protein ligase activity"/>
    <property type="evidence" value="ECO:0000318"/>
    <property type="project" value="GO_Central"/>
</dbReference>
<dbReference type="FunFam" id="3.30.40.10:FF:000589">
    <property type="entry name" value="RING/U-box superfamily protein"/>
    <property type="match status" value="1"/>
</dbReference>
<dbReference type="Pfam" id="PF13639">
    <property type="entry name" value="zf-RING_2"/>
    <property type="match status" value="1"/>
</dbReference>
<feature type="region of interest" description="Disordered" evidence="9">
    <location>
        <begin position="100"/>
        <end position="176"/>
    </location>
</feature>
<dbReference type="EC" id="2.3.2.27" evidence="2"/>
<feature type="compositionally biased region" description="Polar residues" evidence="9">
    <location>
        <begin position="102"/>
        <end position="116"/>
    </location>
</feature>
<reference evidence="12" key="3">
    <citation type="submission" date="2018-08" db="UniProtKB">
        <authorList>
            <consortium name="EnsemblPlants"/>
        </authorList>
    </citation>
    <scope>IDENTIFICATION</scope>
    <source>
        <strain evidence="12">cv. Bd21</strain>
    </source>
</reference>
<keyword evidence="5 8" id="KW-0863">Zinc-finger</keyword>
<dbReference type="EnsemblPlants" id="PNT66942">
    <property type="protein sequence ID" value="PNT66942"/>
    <property type="gene ID" value="BRADI_3g18740v3"/>
</dbReference>
<gene>
    <name evidence="12" type="primary">LOC100845910</name>
    <name evidence="11" type="ORF">BRADI_3g18740v3</name>
</gene>
<accession>A0A2K2CY40</accession>
<evidence type="ECO:0000256" key="4">
    <source>
        <dbReference type="ARBA" id="ARBA00022723"/>
    </source>
</evidence>
<dbReference type="AlphaFoldDB" id="A0A2K2CY40"/>
<evidence type="ECO:0000313" key="13">
    <source>
        <dbReference type="Proteomes" id="UP000008810"/>
    </source>
</evidence>
<keyword evidence="7" id="KW-0862">Zinc</keyword>
<feature type="domain" description="RING-type" evidence="10">
    <location>
        <begin position="312"/>
        <end position="353"/>
    </location>
</feature>
<dbReference type="OrthoDB" id="8062037at2759"/>
<keyword evidence="3" id="KW-0808">Transferase</keyword>
<evidence type="ECO:0000256" key="5">
    <source>
        <dbReference type="ARBA" id="ARBA00022771"/>
    </source>
</evidence>
<feature type="compositionally biased region" description="Polar residues" evidence="9">
    <location>
        <begin position="143"/>
        <end position="163"/>
    </location>
</feature>
<dbReference type="EMBL" id="CM000882">
    <property type="protein sequence ID" value="PNT66942.1"/>
    <property type="molecule type" value="Genomic_DNA"/>
</dbReference>
<feature type="compositionally biased region" description="Basic and acidic residues" evidence="9">
    <location>
        <begin position="117"/>
        <end position="135"/>
    </location>
</feature>
<dbReference type="PANTHER" id="PTHR22937">
    <property type="entry name" value="E3 UBIQUITIN-PROTEIN LIGASE RNF165"/>
    <property type="match status" value="1"/>
</dbReference>
<dbReference type="SUPFAM" id="SSF57850">
    <property type="entry name" value="RING/U-box"/>
    <property type="match status" value="1"/>
</dbReference>
<evidence type="ECO:0000313" key="11">
    <source>
        <dbReference type="EMBL" id="PNT66942.1"/>
    </source>
</evidence>
<evidence type="ECO:0000259" key="10">
    <source>
        <dbReference type="PROSITE" id="PS50089"/>
    </source>
</evidence>
<dbReference type="InterPro" id="IPR045191">
    <property type="entry name" value="MBR1/2-like"/>
</dbReference>
<dbReference type="SMART" id="SM00184">
    <property type="entry name" value="RING"/>
    <property type="match status" value="1"/>
</dbReference>
<organism evidence="11">
    <name type="scientific">Brachypodium distachyon</name>
    <name type="common">Purple false brome</name>
    <name type="synonym">Trachynia distachya</name>
    <dbReference type="NCBI Taxonomy" id="15368"/>
    <lineage>
        <taxon>Eukaryota</taxon>
        <taxon>Viridiplantae</taxon>
        <taxon>Streptophyta</taxon>
        <taxon>Embryophyta</taxon>
        <taxon>Tracheophyta</taxon>
        <taxon>Spermatophyta</taxon>
        <taxon>Magnoliopsida</taxon>
        <taxon>Liliopsida</taxon>
        <taxon>Poales</taxon>
        <taxon>Poaceae</taxon>
        <taxon>BOP clade</taxon>
        <taxon>Pooideae</taxon>
        <taxon>Stipodae</taxon>
        <taxon>Brachypodieae</taxon>
        <taxon>Brachypodium</taxon>
    </lineage>
</organism>
<dbReference type="PANTHER" id="PTHR22937:SF161">
    <property type="entry name" value="RING-TYPE E3 UBIQUITIN TRANSFERASE"/>
    <property type="match status" value="1"/>
</dbReference>
<keyword evidence="13" id="KW-1185">Reference proteome</keyword>
<dbReference type="RefSeq" id="XP_024316947.1">
    <property type="nucleotide sequence ID" value="XM_024461179.1"/>
</dbReference>
<sequence length="364" mass="40799">MLKSVCSSFISRISDMDETMGRRTVGGLLVTKGGSILVFRDESPRHKDNTCCTRLGCSSKLFPDKCRKMHRAGNEEATPRRPHVFGNSNRVLPEGRMEYASTRRNAASTCSETGNTPRRETGGRDLLARLKEKVNVSRKRSVSGGTRPQSAMASSTGSTSNSRLAPRTRKNGRNRDAVNMCRVTSGNSVEDVEKSDDEQPAGSFLSRRLFRHGSRLQGGRLSYLEGNLADSNEYWRFGMDESDEMEDYVFSDQHRGMRMDIEDMSYEELLALGDRIGTVSTGLSDDVLSDSLKRILYVRTTSASHEDGDIKCIICQEEYSSGEEVAKIVCNHYYHVTCIQHWLRQKNWCPICKMIASATNLLCN</sequence>
<evidence type="ECO:0000256" key="2">
    <source>
        <dbReference type="ARBA" id="ARBA00012483"/>
    </source>
</evidence>
<evidence type="ECO:0000256" key="6">
    <source>
        <dbReference type="ARBA" id="ARBA00022786"/>
    </source>
</evidence>
<evidence type="ECO:0000256" key="1">
    <source>
        <dbReference type="ARBA" id="ARBA00000900"/>
    </source>
</evidence>
<name>A0A2K2CY40_BRADI</name>
<proteinExistence type="predicted"/>
<keyword evidence="4" id="KW-0479">Metal-binding</keyword>
<dbReference type="Gene3D" id="3.30.40.10">
    <property type="entry name" value="Zinc/RING finger domain, C3HC4 (zinc finger)"/>
    <property type="match status" value="1"/>
</dbReference>
<dbReference type="GO" id="GO:0008270">
    <property type="term" value="F:zinc ion binding"/>
    <property type="evidence" value="ECO:0007669"/>
    <property type="project" value="UniProtKB-KW"/>
</dbReference>
<dbReference type="Proteomes" id="UP000008810">
    <property type="component" value="Chromosome 3"/>
</dbReference>
<evidence type="ECO:0000313" key="12">
    <source>
        <dbReference type="EnsemblPlants" id="PNT66942"/>
    </source>
</evidence>
<dbReference type="ExpressionAtlas" id="A0A2K2CY40">
    <property type="expression patterns" value="baseline"/>
</dbReference>
<evidence type="ECO:0000256" key="8">
    <source>
        <dbReference type="PROSITE-ProRule" id="PRU00175"/>
    </source>
</evidence>
<keyword evidence="6" id="KW-0833">Ubl conjugation pathway</keyword>
<dbReference type="InterPro" id="IPR013083">
    <property type="entry name" value="Znf_RING/FYVE/PHD"/>
</dbReference>
<evidence type="ECO:0000256" key="3">
    <source>
        <dbReference type="ARBA" id="ARBA00022679"/>
    </source>
</evidence>
<reference evidence="11 12" key="1">
    <citation type="journal article" date="2010" name="Nature">
        <title>Genome sequencing and analysis of the model grass Brachypodium distachyon.</title>
        <authorList>
            <consortium name="International Brachypodium Initiative"/>
        </authorList>
    </citation>
    <scope>NUCLEOTIDE SEQUENCE [LARGE SCALE GENOMIC DNA]</scope>
    <source>
        <strain evidence="11">Bd21</strain>
        <strain evidence="12">cv. Bd21</strain>
    </source>
</reference>